<dbReference type="PANTHER" id="PTHR43625">
    <property type="entry name" value="AFLATOXIN B1 ALDEHYDE REDUCTASE"/>
    <property type="match status" value="1"/>
</dbReference>
<evidence type="ECO:0000313" key="3">
    <source>
        <dbReference type="EMBL" id="RUR77460.1"/>
    </source>
</evidence>
<dbReference type="CDD" id="cd19088">
    <property type="entry name" value="AKR_AKR13B1"/>
    <property type="match status" value="1"/>
</dbReference>
<dbReference type="InterPro" id="IPR020471">
    <property type="entry name" value="AKR"/>
</dbReference>
<dbReference type="GO" id="GO:0016491">
    <property type="term" value="F:oxidoreductase activity"/>
    <property type="evidence" value="ECO:0007669"/>
    <property type="project" value="UniProtKB-KW"/>
</dbReference>
<keyword evidence="4" id="KW-1185">Reference proteome</keyword>
<dbReference type="InterPro" id="IPR050791">
    <property type="entry name" value="Aldo-Keto_reductase"/>
</dbReference>
<dbReference type="Pfam" id="PF00248">
    <property type="entry name" value="Aldo_ket_red"/>
    <property type="match status" value="1"/>
</dbReference>
<dbReference type="SUPFAM" id="SSF51430">
    <property type="entry name" value="NAD(P)-linked oxidoreductase"/>
    <property type="match status" value="1"/>
</dbReference>
<dbReference type="PANTHER" id="PTHR43625:SF40">
    <property type="entry name" value="ALDO-KETO REDUCTASE YAKC [NADP(+)]"/>
    <property type="match status" value="1"/>
</dbReference>
<dbReference type="RefSeq" id="WP_016879557.1">
    <property type="nucleotide sequence ID" value="NZ_AJLN01000078.1"/>
</dbReference>
<dbReference type="Gene3D" id="3.20.20.100">
    <property type="entry name" value="NADP-dependent oxidoreductase domain"/>
    <property type="match status" value="1"/>
</dbReference>
<evidence type="ECO:0000313" key="4">
    <source>
        <dbReference type="Proteomes" id="UP000268857"/>
    </source>
</evidence>
<dbReference type="InterPro" id="IPR036812">
    <property type="entry name" value="NAD(P)_OxRdtase_dom_sf"/>
</dbReference>
<dbReference type="GO" id="GO:0005737">
    <property type="term" value="C:cytoplasm"/>
    <property type="evidence" value="ECO:0007669"/>
    <property type="project" value="TreeGrafter"/>
</dbReference>
<dbReference type="Proteomes" id="UP000268857">
    <property type="component" value="Unassembled WGS sequence"/>
</dbReference>
<evidence type="ECO:0000256" key="1">
    <source>
        <dbReference type="ARBA" id="ARBA00023002"/>
    </source>
</evidence>
<protein>
    <submittedName>
        <fullName evidence="3">Oxidoreductase</fullName>
    </submittedName>
</protein>
<sequence>MSNMTSQQPSVPPTFELGGDVIINRLGYGAMRLTGQPGNFGPYADWEGGQNLLRRAVELGVNFIDTAEAYGPGFNEELIASALHPYPSHLAIATKGGIDKPAPDNIRANGSPENLRRGCEASLQRLKVDRIDLYQLHRPDPNVPFAESVGALAELQREGKIRHIGLSNVTLNQLEEARKIVAIASVQNRFSIRDRTHVDILNYCTQNAIAFIPYGSLDAHPLKRGAPLADAGGNLREIGDRHNVKTNQIALAWLLHYAPNIILIPGTTTISHLEENIAAASIQLTPDEIASLEVVS</sequence>
<comment type="caution">
    <text evidence="3">The sequence shown here is derived from an EMBL/GenBank/DDBJ whole genome shotgun (WGS) entry which is preliminary data.</text>
</comment>
<proteinExistence type="predicted"/>
<gene>
    <name evidence="3" type="ORF">PCC6912_38510</name>
</gene>
<feature type="domain" description="NADP-dependent oxidoreductase" evidence="2">
    <location>
        <begin position="25"/>
        <end position="293"/>
    </location>
</feature>
<name>A0A3S0Y648_CHLFR</name>
<evidence type="ECO:0000259" key="2">
    <source>
        <dbReference type="Pfam" id="PF00248"/>
    </source>
</evidence>
<reference evidence="3 4" key="1">
    <citation type="journal article" date="2019" name="Genome Biol. Evol.">
        <title>Day and night: Metabolic profiles and evolutionary relationships of six axenic non-marine cyanobacteria.</title>
        <authorList>
            <person name="Will S.E."/>
            <person name="Henke P."/>
            <person name="Boedeker C."/>
            <person name="Huang S."/>
            <person name="Brinkmann H."/>
            <person name="Rohde M."/>
            <person name="Jarek M."/>
            <person name="Friedl T."/>
            <person name="Seufert S."/>
            <person name="Schumacher M."/>
            <person name="Overmann J."/>
            <person name="Neumann-Schaal M."/>
            <person name="Petersen J."/>
        </authorList>
    </citation>
    <scope>NUCLEOTIDE SEQUENCE [LARGE SCALE GENOMIC DNA]</scope>
    <source>
        <strain evidence="3 4">PCC 6912</strain>
    </source>
</reference>
<dbReference type="PRINTS" id="PR00069">
    <property type="entry name" value="ALDKETRDTASE"/>
</dbReference>
<keyword evidence="1" id="KW-0560">Oxidoreductase</keyword>
<accession>A0A3S0Y648</accession>
<dbReference type="OrthoDB" id="9809990at2"/>
<dbReference type="InterPro" id="IPR023210">
    <property type="entry name" value="NADP_OxRdtase_dom"/>
</dbReference>
<dbReference type="EMBL" id="RSCJ01000017">
    <property type="protein sequence ID" value="RUR77460.1"/>
    <property type="molecule type" value="Genomic_DNA"/>
</dbReference>
<dbReference type="STRING" id="211165.GCA_000317285_02821"/>
<organism evidence="3 4">
    <name type="scientific">Chlorogloeopsis fritschii PCC 6912</name>
    <dbReference type="NCBI Taxonomy" id="211165"/>
    <lineage>
        <taxon>Bacteria</taxon>
        <taxon>Bacillati</taxon>
        <taxon>Cyanobacteriota</taxon>
        <taxon>Cyanophyceae</taxon>
        <taxon>Nostocales</taxon>
        <taxon>Chlorogloeopsidaceae</taxon>
        <taxon>Chlorogloeopsis</taxon>
    </lineage>
</organism>
<dbReference type="AlphaFoldDB" id="A0A3S0Y648"/>